<proteinExistence type="predicted"/>
<evidence type="ECO:0000313" key="2">
    <source>
        <dbReference type="EMBL" id="KAG2623087.1"/>
    </source>
</evidence>
<comment type="caution">
    <text evidence="2">The sequence shown here is derived from an EMBL/GenBank/DDBJ whole genome shotgun (WGS) entry which is preliminary data.</text>
</comment>
<organism evidence="2 3">
    <name type="scientific">Panicum virgatum</name>
    <name type="common">Blackwell switchgrass</name>
    <dbReference type="NCBI Taxonomy" id="38727"/>
    <lineage>
        <taxon>Eukaryota</taxon>
        <taxon>Viridiplantae</taxon>
        <taxon>Streptophyta</taxon>
        <taxon>Embryophyta</taxon>
        <taxon>Tracheophyta</taxon>
        <taxon>Spermatophyta</taxon>
        <taxon>Magnoliopsida</taxon>
        <taxon>Liliopsida</taxon>
        <taxon>Poales</taxon>
        <taxon>Poaceae</taxon>
        <taxon>PACMAD clade</taxon>
        <taxon>Panicoideae</taxon>
        <taxon>Panicodae</taxon>
        <taxon>Paniceae</taxon>
        <taxon>Panicinae</taxon>
        <taxon>Panicum</taxon>
        <taxon>Panicum sect. Hiantes</taxon>
    </lineage>
</organism>
<name>A0A8T0ULB1_PANVG</name>
<gene>
    <name evidence="2" type="ORF">PVAP13_3KG034700</name>
</gene>
<evidence type="ECO:0000256" key="1">
    <source>
        <dbReference type="SAM" id="MobiDB-lite"/>
    </source>
</evidence>
<protein>
    <submittedName>
        <fullName evidence="2">Uncharacterized protein</fullName>
    </submittedName>
</protein>
<reference evidence="2" key="1">
    <citation type="submission" date="2020-05" db="EMBL/GenBank/DDBJ databases">
        <title>WGS assembly of Panicum virgatum.</title>
        <authorList>
            <person name="Lovell J.T."/>
            <person name="Jenkins J."/>
            <person name="Shu S."/>
            <person name="Juenger T.E."/>
            <person name="Schmutz J."/>
        </authorList>
    </citation>
    <scope>NUCLEOTIDE SEQUENCE</scope>
    <source>
        <strain evidence="2">AP13</strain>
    </source>
</reference>
<dbReference type="EMBL" id="CM029041">
    <property type="protein sequence ID" value="KAG2623087.1"/>
    <property type="molecule type" value="Genomic_DNA"/>
</dbReference>
<dbReference type="AlphaFoldDB" id="A0A8T0ULB1"/>
<sequence>MERASVGAGTTQGRRTQRCKSRRADKNETRLELGRISLWKLEGGEGNGQVDRSCWPFGSCADKCPRSPRGLLLLLLSQLRVCARAVCASLSSGPGLNGSSERLTGAGRGRTCMGEQLWPQLEVGERGQPGRRAPGSWQALGMDELVDNAAVCLSKWGGERETEGGSELALGRVGGLGFLC</sequence>
<accession>A0A8T0ULB1</accession>
<dbReference type="Proteomes" id="UP000823388">
    <property type="component" value="Chromosome 3K"/>
</dbReference>
<evidence type="ECO:0000313" key="3">
    <source>
        <dbReference type="Proteomes" id="UP000823388"/>
    </source>
</evidence>
<feature type="region of interest" description="Disordered" evidence="1">
    <location>
        <begin position="1"/>
        <end position="25"/>
    </location>
</feature>
<keyword evidence="3" id="KW-1185">Reference proteome</keyword>